<dbReference type="GO" id="GO:0030331">
    <property type="term" value="F:nuclear estrogen receptor binding"/>
    <property type="evidence" value="ECO:0007669"/>
    <property type="project" value="TreeGrafter"/>
</dbReference>
<evidence type="ECO:0000313" key="7">
    <source>
        <dbReference type="Proteomes" id="UP000230750"/>
    </source>
</evidence>
<comment type="subcellular location">
    <subcellularLocation>
        <location evidence="1">Nucleus</location>
    </subcellularLocation>
</comment>
<feature type="compositionally biased region" description="Basic and acidic residues" evidence="5">
    <location>
        <begin position="272"/>
        <end position="287"/>
    </location>
</feature>
<dbReference type="GO" id="GO:1990244">
    <property type="term" value="F:histone H2AT120 kinase activity"/>
    <property type="evidence" value="ECO:0007669"/>
    <property type="project" value="TreeGrafter"/>
</dbReference>
<gene>
    <name evidence="6" type="ORF">BSL78_02994</name>
</gene>
<organism evidence="6 7">
    <name type="scientific">Stichopus japonicus</name>
    <name type="common">Sea cucumber</name>
    <dbReference type="NCBI Taxonomy" id="307972"/>
    <lineage>
        <taxon>Eukaryota</taxon>
        <taxon>Metazoa</taxon>
        <taxon>Echinodermata</taxon>
        <taxon>Eleutherozoa</taxon>
        <taxon>Echinozoa</taxon>
        <taxon>Holothuroidea</taxon>
        <taxon>Aspidochirotacea</taxon>
        <taxon>Aspidochirotida</taxon>
        <taxon>Stichopodidae</taxon>
        <taxon>Apostichopus</taxon>
    </lineage>
</organism>
<dbReference type="SUPFAM" id="SSF48371">
    <property type="entry name" value="ARM repeat"/>
    <property type="match status" value="2"/>
</dbReference>
<keyword evidence="4" id="KW-0539">Nucleus</keyword>
<feature type="compositionally biased region" description="Basic residues" evidence="5">
    <location>
        <begin position="288"/>
        <end position="297"/>
    </location>
</feature>
<proteinExistence type="predicted"/>
<evidence type="ECO:0000256" key="5">
    <source>
        <dbReference type="SAM" id="MobiDB-lite"/>
    </source>
</evidence>
<dbReference type="GO" id="GO:0005634">
    <property type="term" value="C:nucleus"/>
    <property type="evidence" value="ECO:0007669"/>
    <property type="project" value="UniProtKB-SubCell"/>
</dbReference>
<comment type="pathway">
    <text evidence="2">Protein modification; protein ubiquitination.</text>
</comment>
<feature type="compositionally biased region" description="Basic and acidic residues" evidence="5">
    <location>
        <begin position="205"/>
        <end position="255"/>
    </location>
</feature>
<evidence type="ECO:0000256" key="2">
    <source>
        <dbReference type="ARBA" id="ARBA00004906"/>
    </source>
</evidence>
<dbReference type="InterPro" id="IPR016024">
    <property type="entry name" value="ARM-type_fold"/>
</dbReference>
<comment type="caution">
    <text evidence="6">The sequence shown here is derived from an EMBL/GenBank/DDBJ whole genome shotgun (WGS) entry which is preliminary data.</text>
</comment>
<sequence>MATDSEEPILTSQEKFNSLLAQWESERGSGASAVPILKGMAEAIEKETENYFKLDPDPFDDRHPSRVYPDCALGELFTSLFKDDDFMNNLVNNYILATRDTELLEASTRLLLDVVPGLETSFIFQETDGLLNKFVEWSETSKEPLRSYATGLLAAAMEVQDIADTQREANVRLVPIMMQRLHDLKKEVSEDSPSSSSPADMDQSEDLRPFKCFSAKDNKEQEEQRTGDDNVKTLPKEEKPSESSERLKNQDKLPDNLRNSSSSHRNASRTKSSKDNKSLRKSDSDKNRSKKHAAHSKQGKEKVYSGRGKQSAKLKAKSSLKTVNSKSSNSTELDPDCSNSSWIELSQLIIGSYSIYPVTKSTQQRFILEYLTPLGEYQELLGTMFENGAMELVLHYIDLKKTSDVRLTLTGLRYLASLLCHKKFAVEFVELSGVQRLLEIKRPSLASTGVSICMYYLAYNEDTMERICLQPEWVLKNLIDYALWLLECSHESGRCHATMFFMMSIQFGAVLNFFDRRDGMRKLFNTISTLTILNQDIRQEEISDDEMFTSRQTIKHTCMALKKYFETHLAEKVDAIKKAWARTQGLTSPDPSPPYKPFTVSAEQTAENMETMLEQALGQSNWEPVRNFIKLQGVQLLLKAVAIAYEWKNYSGRGDTIRAALDVLAVVTVTTKGQLQMCESVRIPHSVHSVVSMNILNFIAEGRHFSDPEAQRSALQVIINCVCGPSSRYGVCIRRMINDSSAKQMKFAGKQNSETIEKLWDTVRNDNGIKTLLLLLMVKTPITEADSIRALACKALCGLSRSETVQQILSKLPLFANNQLQGLMKEPVLHEKRSEHLKFCQYASELLERVTGKPMSLGADATVAKLHKANIVAQTMIAYSQKELLQLIHKHLQEQGLVDTASILQREAELPLVPVEPLTPLSHLYRCFTFKGCYSHVPFKHNFDGDVSSSVQALL</sequence>
<dbReference type="SMART" id="SM00667">
    <property type="entry name" value="LisH"/>
    <property type="match status" value="1"/>
</dbReference>
<dbReference type="GO" id="GO:0016567">
    <property type="term" value="P:protein ubiquitination"/>
    <property type="evidence" value="ECO:0007669"/>
    <property type="project" value="UniProtKB-UniPathway"/>
</dbReference>
<dbReference type="STRING" id="307972.A0A2G8LIL4"/>
<dbReference type="GO" id="GO:0080008">
    <property type="term" value="C:Cul4-RING E3 ubiquitin ligase complex"/>
    <property type="evidence" value="ECO:0007669"/>
    <property type="project" value="TreeGrafter"/>
</dbReference>
<reference evidence="6 7" key="1">
    <citation type="journal article" date="2017" name="PLoS Biol.">
        <title>The sea cucumber genome provides insights into morphological evolution and visceral regeneration.</title>
        <authorList>
            <person name="Zhang X."/>
            <person name="Sun L."/>
            <person name="Yuan J."/>
            <person name="Sun Y."/>
            <person name="Gao Y."/>
            <person name="Zhang L."/>
            <person name="Li S."/>
            <person name="Dai H."/>
            <person name="Hamel J.F."/>
            <person name="Liu C."/>
            <person name="Yu Y."/>
            <person name="Liu S."/>
            <person name="Lin W."/>
            <person name="Guo K."/>
            <person name="Jin S."/>
            <person name="Xu P."/>
            <person name="Storey K.B."/>
            <person name="Huan P."/>
            <person name="Zhang T."/>
            <person name="Zhou Y."/>
            <person name="Zhang J."/>
            <person name="Lin C."/>
            <person name="Li X."/>
            <person name="Xing L."/>
            <person name="Huo D."/>
            <person name="Sun M."/>
            <person name="Wang L."/>
            <person name="Mercier A."/>
            <person name="Li F."/>
            <person name="Yang H."/>
            <person name="Xiang J."/>
        </authorList>
    </citation>
    <scope>NUCLEOTIDE SEQUENCE [LARGE SCALE GENOMIC DNA]</scope>
    <source>
        <strain evidence="6">Shaxun</strain>
        <tissue evidence="6">Muscle</tissue>
    </source>
</reference>
<evidence type="ECO:0000256" key="3">
    <source>
        <dbReference type="ARBA" id="ARBA00022786"/>
    </source>
</evidence>
<evidence type="ECO:0000256" key="1">
    <source>
        <dbReference type="ARBA" id="ARBA00004123"/>
    </source>
</evidence>
<feature type="compositionally biased region" description="Low complexity" evidence="5">
    <location>
        <begin position="256"/>
        <end position="265"/>
    </location>
</feature>
<dbReference type="OrthoDB" id="27563at2759"/>
<dbReference type="InterPro" id="IPR006594">
    <property type="entry name" value="LisH"/>
</dbReference>
<feature type="region of interest" description="Disordered" evidence="5">
    <location>
        <begin position="185"/>
        <end position="338"/>
    </location>
</feature>
<dbReference type="PANTHER" id="PTHR13129:SF4">
    <property type="entry name" value="DDB1- AND CUL4-ASSOCIATED FACTOR 1"/>
    <property type="match status" value="1"/>
</dbReference>
<protein>
    <submittedName>
        <fullName evidence="6">Uncharacterized protein</fullName>
    </submittedName>
</protein>
<dbReference type="EMBL" id="MRZV01000066">
    <property type="protein sequence ID" value="PIK60089.1"/>
    <property type="molecule type" value="Genomic_DNA"/>
</dbReference>
<dbReference type="Proteomes" id="UP000230750">
    <property type="component" value="Unassembled WGS sequence"/>
</dbReference>
<keyword evidence="3" id="KW-0833">Ubl conjugation pathway</keyword>
<feature type="compositionally biased region" description="Polar residues" evidence="5">
    <location>
        <begin position="322"/>
        <end position="338"/>
    </location>
</feature>
<dbReference type="Pfam" id="PF08513">
    <property type="entry name" value="LisH"/>
    <property type="match status" value="1"/>
</dbReference>
<dbReference type="UniPathway" id="UPA00143"/>
<dbReference type="AlphaFoldDB" id="A0A2G8LIL4"/>
<evidence type="ECO:0000313" key="6">
    <source>
        <dbReference type="EMBL" id="PIK60089.1"/>
    </source>
</evidence>
<dbReference type="InterPro" id="IPR033270">
    <property type="entry name" value="VPRBP/DCAF1"/>
</dbReference>
<dbReference type="PANTHER" id="PTHR13129">
    <property type="entry name" value="VPRBP PROTEIN-RELATED"/>
    <property type="match status" value="1"/>
</dbReference>
<name>A0A2G8LIL4_STIJA</name>
<evidence type="ECO:0000256" key="4">
    <source>
        <dbReference type="ARBA" id="ARBA00023242"/>
    </source>
</evidence>
<accession>A0A2G8LIL4</accession>
<dbReference type="PROSITE" id="PS50896">
    <property type="entry name" value="LISH"/>
    <property type="match status" value="1"/>
</dbReference>
<keyword evidence="7" id="KW-1185">Reference proteome</keyword>